<dbReference type="Pfam" id="PF10191">
    <property type="entry name" value="COG7"/>
    <property type="match status" value="2"/>
</dbReference>
<dbReference type="GO" id="GO:0006890">
    <property type="term" value="P:retrograde vesicle-mediated transport, Golgi to endoplasmic reticulum"/>
    <property type="evidence" value="ECO:0007669"/>
    <property type="project" value="TreeGrafter"/>
</dbReference>
<dbReference type="GO" id="GO:0017119">
    <property type="term" value="C:Golgi transport complex"/>
    <property type="evidence" value="ECO:0007669"/>
    <property type="project" value="InterPro"/>
</dbReference>
<dbReference type="GO" id="GO:0006886">
    <property type="term" value="P:intracellular protein transport"/>
    <property type="evidence" value="ECO:0007669"/>
    <property type="project" value="InterPro"/>
</dbReference>
<gene>
    <name evidence="10" type="ORF">EWM64_g736</name>
</gene>
<keyword evidence="4" id="KW-0813">Transport</keyword>
<accession>A0A4Z0A867</accession>
<dbReference type="PANTHER" id="PTHR21443:SF0">
    <property type="entry name" value="CONSERVED OLIGOMERIC GOLGI COMPLEX SUBUNIT 7"/>
    <property type="match status" value="1"/>
</dbReference>
<dbReference type="OrthoDB" id="249612at2759"/>
<comment type="similarity">
    <text evidence="2">Belongs to the COG7 family.</text>
</comment>
<dbReference type="STRING" id="135208.A0A4Z0A867"/>
<evidence type="ECO:0000256" key="8">
    <source>
        <dbReference type="ARBA" id="ARBA00031345"/>
    </source>
</evidence>
<dbReference type="GO" id="GO:0000139">
    <property type="term" value="C:Golgi membrane"/>
    <property type="evidence" value="ECO:0007669"/>
    <property type="project" value="UniProtKB-SubCell"/>
</dbReference>
<keyword evidence="7" id="KW-0472">Membrane</keyword>
<evidence type="ECO:0000256" key="5">
    <source>
        <dbReference type="ARBA" id="ARBA00022927"/>
    </source>
</evidence>
<reference evidence="10 11" key="1">
    <citation type="submission" date="2019-02" db="EMBL/GenBank/DDBJ databases">
        <title>Genome sequencing of the rare red list fungi Hericium alpestre (H. flagellum).</title>
        <authorList>
            <person name="Buettner E."/>
            <person name="Kellner H."/>
        </authorList>
    </citation>
    <scope>NUCLEOTIDE SEQUENCE [LARGE SCALE GENOMIC DNA]</scope>
    <source>
        <strain evidence="10 11">DSM 108284</strain>
    </source>
</reference>
<comment type="subcellular location">
    <subcellularLocation>
        <location evidence="1">Golgi apparatus membrane</location>
        <topology evidence="1">Peripheral membrane protein</topology>
    </subcellularLocation>
</comment>
<evidence type="ECO:0000256" key="7">
    <source>
        <dbReference type="ARBA" id="ARBA00023136"/>
    </source>
</evidence>
<protein>
    <recommendedName>
        <fullName evidence="3">Conserved oligomeric Golgi complex subunit 7</fullName>
    </recommendedName>
    <alternativeName>
        <fullName evidence="8">Component of oligomeric Golgi complex 7</fullName>
    </alternativeName>
</protein>
<keyword evidence="11" id="KW-1185">Reference proteome</keyword>
<evidence type="ECO:0000256" key="6">
    <source>
        <dbReference type="ARBA" id="ARBA00023034"/>
    </source>
</evidence>
<name>A0A4Z0A867_9AGAM</name>
<keyword evidence="6" id="KW-0333">Golgi apparatus</keyword>
<evidence type="ECO:0000313" key="11">
    <source>
        <dbReference type="Proteomes" id="UP000298061"/>
    </source>
</evidence>
<evidence type="ECO:0000256" key="2">
    <source>
        <dbReference type="ARBA" id="ARBA00005831"/>
    </source>
</evidence>
<dbReference type="Proteomes" id="UP000298061">
    <property type="component" value="Unassembled WGS sequence"/>
</dbReference>
<evidence type="ECO:0000256" key="9">
    <source>
        <dbReference type="SAM" id="MobiDB-lite"/>
    </source>
</evidence>
<evidence type="ECO:0000256" key="1">
    <source>
        <dbReference type="ARBA" id="ARBA00004395"/>
    </source>
</evidence>
<dbReference type="AlphaFoldDB" id="A0A4Z0A867"/>
<organism evidence="10 11">
    <name type="scientific">Hericium alpestre</name>
    <dbReference type="NCBI Taxonomy" id="135208"/>
    <lineage>
        <taxon>Eukaryota</taxon>
        <taxon>Fungi</taxon>
        <taxon>Dikarya</taxon>
        <taxon>Basidiomycota</taxon>
        <taxon>Agaricomycotina</taxon>
        <taxon>Agaricomycetes</taxon>
        <taxon>Russulales</taxon>
        <taxon>Hericiaceae</taxon>
        <taxon>Hericium</taxon>
    </lineage>
</organism>
<evidence type="ECO:0000313" key="10">
    <source>
        <dbReference type="EMBL" id="TFY83262.1"/>
    </source>
</evidence>
<dbReference type="PANTHER" id="PTHR21443">
    <property type="entry name" value="CONSERVED OLIGOMERIC GOLGI COMPLEX COMPONENT 7"/>
    <property type="match status" value="1"/>
</dbReference>
<sequence>MSTTSLGEESTPFPPNFLDDLESLDSDEGLTDWINGVLRSDDDTNLDLNALDKLVSRATALLDISSEDLSSTLERLIDDISRSASRLSYDLQFMRDGAVNLQTTLTALNLMTNSSRFNDSTDALKSLHQLDIIKSHMEAARDVLQEAESWSTLESEVTSLLVEQTYEKAAERLSEANKSLTLFQKTPDFEQRRALITSLQNQLEASLSSSLVAAINSQDISLCRTHYTIFHDIQRDAEFRSYYYGSRRSALMSMWQDASLIEDGVSPSDMQSFSTFLPKFFSSFLSTLAAERPSISAIFPDPRATLATFITSTVQDLQPSFADRLSAASHHGGTAALLDIIASFQATEEFAVAAEKIIESIQDPAAPSDGGSADHLATSKSHSKRHSRRLSLSLSSRMSGQSASAYTSSGIGSDWDQPLFEPFLEYQMDYGTMETRLLAKEFAVLHPDSEIASWDGGRGLRDGSVDAFRLADEALGRVQAFTHGYGLPGFIKALDQFFESFLEKSRKRLSDTPLPAGSISSSVSTSDDLADLDYTLEDWRAIRMRIDLLEAVRGVLNRLILFETRTHSTVYQSSKNLRSVHGLSTPIVAPGTARGEMQLLASSTLNSVELQDLLKRYETPSPYASQEGGVSLSHPALHPESLLTRSHNVISTFTVSVQKSLQDAILSPLRKHLSHYASSPLWTVSNEAREKQATSATSDIHIPLFSLSPSDIMQHVAEGLLNLPRLFEVYAVDDVFSFSMETLPFLDRELFDALLEQTKESQVMSRRQSSISVRSPASLASTAHTPEAVTSIWLSSLGHSILSHLTSVVLPGISSLTSAGSAQLAADLDYLSNIVGALNVHSEELKKWRIYVSLDDSLSSSALTQADVDSDDAVFRQVARVRGWRHDDIR</sequence>
<dbReference type="GO" id="GO:0007030">
    <property type="term" value="P:Golgi organization"/>
    <property type="evidence" value="ECO:0007669"/>
    <property type="project" value="TreeGrafter"/>
</dbReference>
<proteinExistence type="inferred from homology"/>
<dbReference type="InterPro" id="IPR019335">
    <property type="entry name" value="COG7"/>
</dbReference>
<evidence type="ECO:0000256" key="3">
    <source>
        <dbReference type="ARBA" id="ARBA00020984"/>
    </source>
</evidence>
<comment type="caution">
    <text evidence="10">The sequence shown here is derived from an EMBL/GenBank/DDBJ whole genome shotgun (WGS) entry which is preliminary data.</text>
</comment>
<keyword evidence="5" id="KW-0653">Protein transport</keyword>
<evidence type="ECO:0000256" key="4">
    <source>
        <dbReference type="ARBA" id="ARBA00022448"/>
    </source>
</evidence>
<feature type="region of interest" description="Disordered" evidence="9">
    <location>
        <begin position="363"/>
        <end position="387"/>
    </location>
</feature>
<dbReference type="EMBL" id="SFCI01000040">
    <property type="protein sequence ID" value="TFY83262.1"/>
    <property type="molecule type" value="Genomic_DNA"/>
</dbReference>